<dbReference type="STRING" id="29172.A0A0D8X847"/>
<dbReference type="OrthoDB" id="6688196at2759"/>
<feature type="domain" description="SRP54-type proteins GTP-binding" evidence="6">
    <location>
        <begin position="1"/>
        <end position="85"/>
    </location>
</feature>
<evidence type="ECO:0000256" key="4">
    <source>
        <dbReference type="ARBA" id="ARBA00023134"/>
    </source>
</evidence>
<reference evidence="7 8" key="1">
    <citation type="submission" date="2013-11" db="EMBL/GenBank/DDBJ databases">
        <title>Draft genome of the bovine lungworm Dictyocaulus viviparus.</title>
        <authorList>
            <person name="Mitreva M."/>
        </authorList>
    </citation>
    <scope>NUCLEOTIDE SEQUENCE [LARGE SCALE GENOMIC DNA]</scope>
    <source>
        <strain evidence="7 8">HannoverDv2000</strain>
    </source>
</reference>
<keyword evidence="8" id="KW-1185">Reference proteome</keyword>
<dbReference type="PANTHER" id="PTHR43134:SF7">
    <property type="entry name" value="CELL DIVISION PROTEIN FTSY HOMOLOG, CHLOROPLASTIC"/>
    <property type="match status" value="1"/>
</dbReference>
<accession>A0A0D8X847</accession>
<dbReference type="GO" id="GO:0005047">
    <property type="term" value="F:signal recognition particle binding"/>
    <property type="evidence" value="ECO:0007669"/>
    <property type="project" value="TreeGrafter"/>
</dbReference>
<dbReference type="GO" id="GO:0016020">
    <property type="term" value="C:membrane"/>
    <property type="evidence" value="ECO:0007669"/>
    <property type="project" value="UniProtKB-SubCell"/>
</dbReference>
<reference evidence="8" key="2">
    <citation type="journal article" date="2016" name="Sci. Rep.">
        <title>Dictyocaulus viviparus genome, variome and transcriptome elucidate lungworm biology and support future intervention.</title>
        <authorList>
            <person name="McNulty S.N."/>
            <person name="Strube C."/>
            <person name="Rosa B.A."/>
            <person name="Martin J.C."/>
            <person name="Tyagi R."/>
            <person name="Choi Y.J."/>
            <person name="Wang Q."/>
            <person name="Hallsworth Pepin K."/>
            <person name="Zhang X."/>
            <person name="Ozersky P."/>
            <person name="Wilson R.K."/>
            <person name="Sternberg P.W."/>
            <person name="Gasser R.B."/>
            <person name="Mitreva M."/>
        </authorList>
    </citation>
    <scope>NUCLEOTIDE SEQUENCE [LARGE SCALE GENOMIC DNA]</scope>
    <source>
        <strain evidence="8">HannoverDv2000</strain>
    </source>
</reference>
<dbReference type="SUPFAM" id="SSF52540">
    <property type="entry name" value="P-loop containing nucleoside triphosphate hydrolases"/>
    <property type="match status" value="1"/>
</dbReference>
<dbReference type="AlphaFoldDB" id="A0A0D8X847"/>
<dbReference type="Pfam" id="PF00448">
    <property type="entry name" value="SRP54"/>
    <property type="match status" value="1"/>
</dbReference>
<dbReference type="GO" id="GO:0005525">
    <property type="term" value="F:GTP binding"/>
    <property type="evidence" value="ECO:0007669"/>
    <property type="project" value="UniProtKB-KW"/>
</dbReference>
<comment type="similarity">
    <text evidence="2">Belongs to the GTP-binding SRP family.</text>
</comment>
<evidence type="ECO:0000313" key="8">
    <source>
        <dbReference type="Proteomes" id="UP000053766"/>
    </source>
</evidence>
<proteinExistence type="inferred from homology"/>
<dbReference type="PANTHER" id="PTHR43134">
    <property type="entry name" value="SIGNAL RECOGNITION PARTICLE RECEPTOR SUBUNIT ALPHA"/>
    <property type="match status" value="1"/>
</dbReference>
<evidence type="ECO:0000259" key="6">
    <source>
        <dbReference type="SMART" id="SM00962"/>
    </source>
</evidence>
<dbReference type="GO" id="GO:0006614">
    <property type="term" value="P:SRP-dependent cotranslational protein targeting to membrane"/>
    <property type="evidence" value="ECO:0007669"/>
    <property type="project" value="InterPro"/>
</dbReference>
<dbReference type="GO" id="GO:0003924">
    <property type="term" value="F:GTPase activity"/>
    <property type="evidence" value="ECO:0007669"/>
    <property type="project" value="TreeGrafter"/>
</dbReference>
<organism evidence="7 8">
    <name type="scientific">Dictyocaulus viviparus</name>
    <name type="common">Bovine lungworm</name>
    <dbReference type="NCBI Taxonomy" id="29172"/>
    <lineage>
        <taxon>Eukaryota</taxon>
        <taxon>Metazoa</taxon>
        <taxon>Ecdysozoa</taxon>
        <taxon>Nematoda</taxon>
        <taxon>Chromadorea</taxon>
        <taxon>Rhabditida</taxon>
        <taxon>Rhabditina</taxon>
        <taxon>Rhabditomorpha</taxon>
        <taxon>Strongyloidea</taxon>
        <taxon>Metastrongylidae</taxon>
        <taxon>Dictyocaulus</taxon>
    </lineage>
</organism>
<evidence type="ECO:0000256" key="2">
    <source>
        <dbReference type="ARBA" id="ARBA00008531"/>
    </source>
</evidence>
<sequence>MACGVNGNGRITTIGKLAYKYKGAGKSVMLVACDTFRAAASEQLNIWAGRPGCSIVTGEYGSDSASAYRAVNQPMKDNIDVFLIDT</sequence>
<dbReference type="InterPro" id="IPR000897">
    <property type="entry name" value="SRP54_GTPase_dom"/>
</dbReference>
<evidence type="ECO:0000313" key="7">
    <source>
        <dbReference type="EMBL" id="KJH39962.1"/>
    </source>
</evidence>
<dbReference type="EMBL" id="KN718910">
    <property type="protein sequence ID" value="KJH39962.1"/>
    <property type="molecule type" value="Genomic_DNA"/>
</dbReference>
<gene>
    <name evidence="7" type="ORF">DICVIV_14128</name>
</gene>
<name>A0A0D8X847_DICVI</name>
<protein>
    <submittedName>
        <fullName evidence="7">SRP54-type protein, GTPase domain protein</fullName>
    </submittedName>
</protein>
<dbReference type="Proteomes" id="UP000053766">
    <property type="component" value="Unassembled WGS sequence"/>
</dbReference>
<keyword evidence="4" id="KW-0342">GTP-binding</keyword>
<dbReference type="Gene3D" id="3.40.50.300">
    <property type="entry name" value="P-loop containing nucleotide triphosphate hydrolases"/>
    <property type="match status" value="1"/>
</dbReference>
<evidence type="ECO:0000256" key="3">
    <source>
        <dbReference type="ARBA" id="ARBA00022741"/>
    </source>
</evidence>
<keyword evidence="3" id="KW-0547">Nucleotide-binding</keyword>
<keyword evidence="5" id="KW-0472">Membrane</keyword>
<evidence type="ECO:0000256" key="5">
    <source>
        <dbReference type="ARBA" id="ARBA00023136"/>
    </source>
</evidence>
<evidence type="ECO:0000256" key="1">
    <source>
        <dbReference type="ARBA" id="ARBA00004170"/>
    </source>
</evidence>
<comment type="subcellular location">
    <subcellularLocation>
        <location evidence="1">Membrane</location>
        <topology evidence="1">Peripheral membrane protein</topology>
    </subcellularLocation>
</comment>
<dbReference type="InterPro" id="IPR027417">
    <property type="entry name" value="P-loop_NTPase"/>
</dbReference>
<dbReference type="SMART" id="SM00962">
    <property type="entry name" value="SRP54"/>
    <property type="match status" value="1"/>
</dbReference>